<comment type="function">
    <text evidence="4">Catalyzes the interconversion of 2-phosphoglycerate and 3-phosphoglycerate.</text>
</comment>
<dbReference type="Pfam" id="PF00300">
    <property type="entry name" value="His_Phos_1"/>
    <property type="match status" value="1"/>
</dbReference>
<reference evidence="6" key="1">
    <citation type="journal article" date="2019" name="Int. J. Syst. Evol. Microbiol.">
        <title>The Global Catalogue of Microorganisms (GCM) 10K type strain sequencing project: providing services to taxonomists for standard genome sequencing and annotation.</title>
        <authorList>
            <consortium name="The Broad Institute Genomics Platform"/>
            <consortium name="The Broad Institute Genome Sequencing Center for Infectious Disease"/>
            <person name="Wu L."/>
            <person name="Ma J."/>
        </authorList>
    </citation>
    <scope>NUCLEOTIDE SEQUENCE [LARGE SCALE GENOMIC DNA]</scope>
    <source>
        <strain evidence="6">JCM 18952</strain>
    </source>
</reference>
<dbReference type="Proteomes" id="UP001501257">
    <property type="component" value="Unassembled WGS sequence"/>
</dbReference>
<dbReference type="InterPro" id="IPR013078">
    <property type="entry name" value="His_Pase_superF_clade-1"/>
</dbReference>
<evidence type="ECO:0000313" key="5">
    <source>
        <dbReference type="EMBL" id="GAA5226204.1"/>
    </source>
</evidence>
<comment type="catalytic activity">
    <reaction evidence="4">
        <text>(2R)-2-phosphoglycerate = (2R)-3-phosphoglycerate</text>
        <dbReference type="Rhea" id="RHEA:15901"/>
        <dbReference type="ChEBI" id="CHEBI:58272"/>
        <dbReference type="ChEBI" id="CHEBI:58289"/>
        <dbReference type="EC" id="5.4.2.11"/>
    </reaction>
</comment>
<evidence type="ECO:0000313" key="6">
    <source>
        <dbReference type="Proteomes" id="UP001501257"/>
    </source>
</evidence>
<sequence length="251" mass="26511">MPDHGTLVLLRHGESTLNAQGRFTGLLNPPLTARGRAQSLKAAAVLASAGFLPELIYSSTMVRATETGELLTAALTRGKVPVSKAWELNERSYGALTGRRRTELLEEFGLQMLHRWRRSLDEAPPPMSARLLTTIGRNSAVAAMPQGAAHATESLNAVATRIRGFWQGTLRPALEAGSDVLVVGHGNSLRALCLVIDSLGEDEVESLNLPTGHPLEYGFDPGFLPSPRGGTYLDPSAAAAAVDLLAAGGGT</sequence>
<dbReference type="PANTHER" id="PTHR11931">
    <property type="entry name" value="PHOSPHOGLYCERATE MUTASE"/>
    <property type="match status" value="1"/>
</dbReference>
<keyword evidence="6" id="KW-1185">Reference proteome</keyword>
<evidence type="ECO:0000256" key="4">
    <source>
        <dbReference type="RuleBase" id="RU004512"/>
    </source>
</evidence>
<dbReference type="NCBIfam" id="TIGR01258">
    <property type="entry name" value="pgm_1"/>
    <property type="match status" value="1"/>
</dbReference>
<dbReference type="SUPFAM" id="SSF53254">
    <property type="entry name" value="Phosphoglycerate mutase-like"/>
    <property type="match status" value="1"/>
</dbReference>
<dbReference type="InterPro" id="IPR001345">
    <property type="entry name" value="PG/BPGM_mutase_AS"/>
</dbReference>
<comment type="caution">
    <text evidence="5">The sequence shown here is derived from an EMBL/GenBank/DDBJ whole genome shotgun (WGS) entry which is preliminary data.</text>
</comment>
<dbReference type="InterPro" id="IPR029033">
    <property type="entry name" value="His_PPase_superfam"/>
</dbReference>
<gene>
    <name evidence="5" type="ORF">GCM10025778_07350</name>
</gene>
<keyword evidence="2" id="KW-0324">Glycolysis</keyword>
<dbReference type="Gene3D" id="3.40.50.1240">
    <property type="entry name" value="Phosphoglycerate mutase-like"/>
    <property type="match status" value="1"/>
</dbReference>
<dbReference type="CDD" id="cd07067">
    <property type="entry name" value="HP_PGM_like"/>
    <property type="match status" value="1"/>
</dbReference>
<evidence type="ECO:0000256" key="1">
    <source>
        <dbReference type="ARBA" id="ARBA00006717"/>
    </source>
</evidence>
<dbReference type="PROSITE" id="PS00175">
    <property type="entry name" value="PG_MUTASE"/>
    <property type="match status" value="1"/>
</dbReference>
<proteinExistence type="inferred from homology"/>
<dbReference type="EMBL" id="BAABLK010000013">
    <property type="protein sequence ID" value="GAA5226204.1"/>
    <property type="molecule type" value="Genomic_DNA"/>
</dbReference>
<comment type="similarity">
    <text evidence="1">Belongs to the phosphoglycerate mutase family. BPG-dependent PGAM subfamily.</text>
</comment>
<comment type="pathway">
    <text evidence="4">Carbohydrate degradation; glycolysis; pyruvate from D-glyceraldehyde 3-phosphate: step 3/5.</text>
</comment>
<dbReference type="InterPro" id="IPR005952">
    <property type="entry name" value="Phosphogly_mut1"/>
</dbReference>
<dbReference type="EC" id="5.4.2.11" evidence="4"/>
<evidence type="ECO:0000256" key="3">
    <source>
        <dbReference type="ARBA" id="ARBA00023235"/>
    </source>
</evidence>
<protein>
    <recommendedName>
        <fullName evidence="4">2,3-bisphosphoglycerate-dependent phosphoglycerate mutase</fullName>
        <ecNumber evidence="4">5.4.2.11</ecNumber>
    </recommendedName>
</protein>
<accession>A0ABP9THH1</accession>
<name>A0ABP9THH1_9MICC</name>
<evidence type="ECO:0000256" key="2">
    <source>
        <dbReference type="ARBA" id="ARBA00023152"/>
    </source>
</evidence>
<organism evidence="5 6">
    <name type="scientific">Paeniglutamicibacter antarcticus</name>
    <dbReference type="NCBI Taxonomy" id="494023"/>
    <lineage>
        <taxon>Bacteria</taxon>
        <taxon>Bacillati</taxon>
        <taxon>Actinomycetota</taxon>
        <taxon>Actinomycetes</taxon>
        <taxon>Micrococcales</taxon>
        <taxon>Micrococcaceae</taxon>
        <taxon>Paeniglutamicibacter</taxon>
    </lineage>
</organism>
<dbReference type="SMART" id="SM00855">
    <property type="entry name" value="PGAM"/>
    <property type="match status" value="1"/>
</dbReference>
<keyword evidence="3" id="KW-0413">Isomerase</keyword>
<dbReference type="PIRSF" id="PIRSF000709">
    <property type="entry name" value="6PFK_2-Ptase"/>
    <property type="match status" value="1"/>
</dbReference>
<dbReference type="RefSeq" id="WP_210101090.1">
    <property type="nucleotide sequence ID" value="NZ_BAABLK010000013.1"/>
</dbReference>